<dbReference type="InterPro" id="IPR003593">
    <property type="entry name" value="AAA+_ATPase"/>
</dbReference>
<dbReference type="GO" id="GO:0003697">
    <property type="term" value="F:single-stranded DNA binding"/>
    <property type="evidence" value="ECO:0007669"/>
    <property type="project" value="TreeGrafter"/>
</dbReference>
<dbReference type="Pfam" id="PF17855">
    <property type="entry name" value="MCM_lid"/>
    <property type="match status" value="1"/>
</dbReference>
<evidence type="ECO:0000259" key="18">
    <source>
        <dbReference type="PROSITE" id="PS50051"/>
    </source>
</evidence>
<dbReference type="SMART" id="SM00350">
    <property type="entry name" value="MCM"/>
    <property type="match status" value="1"/>
</dbReference>
<evidence type="ECO:0000313" key="20">
    <source>
        <dbReference type="RefSeq" id="XP_027349133.1"/>
    </source>
</evidence>
<dbReference type="GO" id="GO:0005524">
    <property type="term" value="F:ATP binding"/>
    <property type="evidence" value="ECO:0007669"/>
    <property type="project" value="UniProtKB-KW"/>
</dbReference>
<comment type="catalytic activity">
    <reaction evidence="14">
        <text>ATP + H2O = ADP + phosphate + H(+)</text>
        <dbReference type="Rhea" id="RHEA:13065"/>
        <dbReference type="ChEBI" id="CHEBI:15377"/>
        <dbReference type="ChEBI" id="CHEBI:15378"/>
        <dbReference type="ChEBI" id="CHEBI:30616"/>
        <dbReference type="ChEBI" id="CHEBI:43474"/>
        <dbReference type="ChEBI" id="CHEBI:456216"/>
        <dbReference type="EC" id="3.6.4.12"/>
    </reaction>
</comment>
<dbReference type="CDD" id="cd22247">
    <property type="entry name" value="MCM8_WHD"/>
    <property type="match status" value="1"/>
</dbReference>
<evidence type="ECO:0000256" key="10">
    <source>
        <dbReference type="ARBA" id="ARBA00023204"/>
    </source>
</evidence>
<dbReference type="GO" id="GO:0042555">
    <property type="term" value="C:MCM complex"/>
    <property type="evidence" value="ECO:0007669"/>
    <property type="project" value="TreeGrafter"/>
</dbReference>
<dbReference type="OrthoDB" id="422555at2759"/>
<dbReference type="Gene3D" id="2.40.50.140">
    <property type="entry name" value="Nucleic acid-binding proteins"/>
    <property type="match status" value="1"/>
</dbReference>
<dbReference type="GO" id="GO:0051321">
    <property type="term" value="P:meiotic cell cycle"/>
    <property type="evidence" value="ECO:0007669"/>
    <property type="project" value="UniProtKB-KW"/>
</dbReference>
<dbReference type="FunFam" id="2.20.28.10:FF:000007">
    <property type="entry name" value="DNA helicase MCM8 isoform X1"/>
    <property type="match status" value="1"/>
</dbReference>
<evidence type="ECO:0000256" key="16">
    <source>
        <dbReference type="RuleBase" id="RU004070"/>
    </source>
</evidence>
<dbReference type="PANTHER" id="PTHR11630">
    <property type="entry name" value="DNA REPLICATION LICENSING FACTOR MCM FAMILY MEMBER"/>
    <property type="match status" value="1"/>
</dbReference>
<keyword evidence="7 20" id="KW-0347">Helicase</keyword>
<dbReference type="InterPro" id="IPR056875">
    <property type="entry name" value="MCM8/REC_WHD"/>
</dbReference>
<keyword evidence="12" id="KW-0469">Meiosis</keyword>
<evidence type="ECO:0000256" key="13">
    <source>
        <dbReference type="ARBA" id="ARBA00042306"/>
    </source>
</evidence>
<feature type="region of interest" description="Disordered" evidence="17">
    <location>
        <begin position="89"/>
        <end position="109"/>
    </location>
</feature>
<dbReference type="Proteomes" id="UP000694853">
    <property type="component" value="Unplaced"/>
</dbReference>
<evidence type="ECO:0000256" key="8">
    <source>
        <dbReference type="ARBA" id="ARBA00022840"/>
    </source>
</evidence>
<keyword evidence="6" id="KW-0378">Hydrolase</keyword>
<keyword evidence="11" id="KW-0539">Nucleus</keyword>
<dbReference type="KEGG" id="aprc:113860817"/>
<dbReference type="InterPro" id="IPR027417">
    <property type="entry name" value="P-loop_NTPase"/>
</dbReference>
<evidence type="ECO:0000256" key="17">
    <source>
        <dbReference type="SAM" id="MobiDB-lite"/>
    </source>
</evidence>
<comment type="similarity">
    <text evidence="2 16">Belongs to the MCM family.</text>
</comment>
<feature type="region of interest" description="Disordered" evidence="17">
    <location>
        <begin position="673"/>
        <end position="693"/>
    </location>
</feature>
<dbReference type="Gene3D" id="3.40.50.300">
    <property type="entry name" value="P-loop containing nucleotide triphosphate hydrolases"/>
    <property type="match status" value="1"/>
</dbReference>
<gene>
    <name evidence="20" type="primary">LOC113860817</name>
</gene>
<keyword evidence="4 16" id="KW-0547">Nucleotide-binding</keyword>
<keyword evidence="5" id="KW-0227">DNA damage</keyword>
<dbReference type="SUPFAM" id="SSF50249">
    <property type="entry name" value="Nucleic acid-binding proteins"/>
    <property type="match status" value="1"/>
</dbReference>
<evidence type="ECO:0000256" key="6">
    <source>
        <dbReference type="ARBA" id="ARBA00022801"/>
    </source>
</evidence>
<name>A0A8B8L0N0_ABRPR</name>
<keyword evidence="8 16" id="KW-0067">ATP-binding</keyword>
<dbReference type="SUPFAM" id="SSF52540">
    <property type="entry name" value="P-loop containing nucleoside triphosphate hydrolases"/>
    <property type="match status" value="1"/>
</dbReference>
<accession>A0A8B8L0N0</accession>
<dbReference type="Gene3D" id="2.20.28.10">
    <property type="match status" value="1"/>
</dbReference>
<proteinExistence type="inferred from homology"/>
<dbReference type="PRINTS" id="PR01657">
    <property type="entry name" value="MCMFAMILY"/>
</dbReference>
<dbReference type="EC" id="3.6.4.12" evidence="3"/>
<dbReference type="PANTHER" id="PTHR11630:SF47">
    <property type="entry name" value="DNA HELICASE MCM8"/>
    <property type="match status" value="1"/>
</dbReference>
<evidence type="ECO:0000256" key="14">
    <source>
        <dbReference type="ARBA" id="ARBA00047995"/>
    </source>
</evidence>
<keyword evidence="9 16" id="KW-0238">DNA-binding</keyword>
<keyword evidence="19" id="KW-1185">Reference proteome</keyword>
<dbReference type="GO" id="GO:0005634">
    <property type="term" value="C:nucleus"/>
    <property type="evidence" value="ECO:0007669"/>
    <property type="project" value="UniProtKB-SubCell"/>
</dbReference>
<dbReference type="GO" id="GO:0000724">
    <property type="term" value="P:double-strand break repair via homologous recombination"/>
    <property type="evidence" value="ECO:0007669"/>
    <property type="project" value="UniProtKB-ARBA"/>
</dbReference>
<keyword evidence="10" id="KW-0234">DNA repair</keyword>
<evidence type="ECO:0000256" key="11">
    <source>
        <dbReference type="ARBA" id="ARBA00023242"/>
    </source>
</evidence>
<evidence type="ECO:0000256" key="1">
    <source>
        <dbReference type="ARBA" id="ARBA00004123"/>
    </source>
</evidence>
<dbReference type="Pfam" id="PF17207">
    <property type="entry name" value="MCM_OB"/>
    <property type="match status" value="1"/>
</dbReference>
<evidence type="ECO:0000256" key="12">
    <source>
        <dbReference type="ARBA" id="ARBA00023254"/>
    </source>
</evidence>
<dbReference type="AlphaFoldDB" id="A0A8B8L0N0"/>
<dbReference type="CDD" id="cd17759">
    <property type="entry name" value="MCM8"/>
    <property type="match status" value="1"/>
</dbReference>
<dbReference type="InterPro" id="IPR001208">
    <property type="entry name" value="MCM_dom"/>
</dbReference>
<comment type="subcellular location">
    <subcellularLocation>
        <location evidence="1">Nucleus</location>
    </subcellularLocation>
</comment>
<dbReference type="RefSeq" id="XP_027349133.1">
    <property type="nucleotide sequence ID" value="XM_027493332.1"/>
</dbReference>
<feature type="domain" description="MCM C-terminal AAA(+) ATPase" evidence="18">
    <location>
        <begin position="456"/>
        <end position="663"/>
    </location>
</feature>
<dbReference type="InterPro" id="IPR012340">
    <property type="entry name" value="NA-bd_OB-fold"/>
</dbReference>
<evidence type="ECO:0000256" key="15">
    <source>
        <dbReference type="ARBA" id="ARBA00069556"/>
    </source>
</evidence>
<evidence type="ECO:0000313" key="19">
    <source>
        <dbReference type="Proteomes" id="UP000694853"/>
    </source>
</evidence>
<organism evidence="19 20">
    <name type="scientific">Abrus precatorius</name>
    <name type="common">Indian licorice</name>
    <name type="synonym">Glycine abrus</name>
    <dbReference type="NCBI Taxonomy" id="3816"/>
    <lineage>
        <taxon>Eukaryota</taxon>
        <taxon>Viridiplantae</taxon>
        <taxon>Streptophyta</taxon>
        <taxon>Embryophyta</taxon>
        <taxon>Tracheophyta</taxon>
        <taxon>Spermatophyta</taxon>
        <taxon>Magnoliopsida</taxon>
        <taxon>eudicotyledons</taxon>
        <taxon>Gunneridae</taxon>
        <taxon>Pentapetalae</taxon>
        <taxon>rosids</taxon>
        <taxon>fabids</taxon>
        <taxon>Fabales</taxon>
        <taxon>Fabaceae</taxon>
        <taxon>Papilionoideae</taxon>
        <taxon>50 kb inversion clade</taxon>
        <taxon>NPAAA clade</taxon>
        <taxon>indigoferoid/millettioid clade</taxon>
        <taxon>Abreae</taxon>
        <taxon>Abrus</taxon>
    </lineage>
</organism>
<dbReference type="PROSITE" id="PS50051">
    <property type="entry name" value="MCM_2"/>
    <property type="match status" value="1"/>
</dbReference>
<evidence type="ECO:0000256" key="5">
    <source>
        <dbReference type="ARBA" id="ARBA00022763"/>
    </source>
</evidence>
<evidence type="ECO:0000256" key="4">
    <source>
        <dbReference type="ARBA" id="ARBA00022741"/>
    </source>
</evidence>
<dbReference type="Pfam" id="PF00493">
    <property type="entry name" value="MCM"/>
    <property type="match status" value="1"/>
</dbReference>
<reference evidence="19" key="1">
    <citation type="journal article" date="2019" name="Toxins">
        <title>Detection of Abrin-Like and Prepropulchellin-Like Toxin Genes and Transcripts Using Whole Genome Sequencing and Full-Length Transcript Sequencing of Abrus precatorius.</title>
        <authorList>
            <person name="Hovde B.T."/>
            <person name="Daligault H.E."/>
            <person name="Hanschen E.R."/>
            <person name="Kunde Y.A."/>
            <person name="Johnson M.B."/>
            <person name="Starkenburg S.R."/>
            <person name="Johnson S.L."/>
        </authorList>
    </citation>
    <scope>NUCLEOTIDE SEQUENCE [LARGE SCALE GENOMIC DNA]</scope>
</reference>
<reference evidence="20" key="2">
    <citation type="submission" date="2025-08" db="UniProtKB">
        <authorList>
            <consortium name="RefSeq"/>
        </authorList>
    </citation>
    <scope>IDENTIFICATION</scope>
    <source>
        <tissue evidence="20">Young leaves</tissue>
    </source>
</reference>
<protein>
    <recommendedName>
        <fullName evidence="15">Probable DNA helicase MCM8</fullName>
        <ecNumber evidence="3">3.6.4.12</ecNumber>
    </recommendedName>
    <alternativeName>
        <fullName evidence="13">Minichromosome maintenance 8</fullName>
    </alternativeName>
</protein>
<evidence type="ECO:0000256" key="2">
    <source>
        <dbReference type="ARBA" id="ARBA00008010"/>
    </source>
</evidence>
<evidence type="ECO:0000256" key="9">
    <source>
        <dbReference type="ARBA" id="ARBA00023125"/>
    </source>
</evidence>
<sequence length="910" mass="100643">MENPHFAHAQYARQSSIVFDGHIVVEYAQIVINLGNNMENGFCHTLATIDTFVAVCVAYRSECEGLERIFMATFCFPAIRKKVCSPNINGRKHREREGRRSIGNGMHGTPEVTEQRIGPGFGSISMDLLGLLDILGIYFPQQLFTVEETWLNLTSALLSFLSSSPGQNLASQVKNDHGNHVLSLDLQQFKQICHVEEFYEMLMEKPKIALSCMSAAVHKVLLSKWGSDSSELGAKVDIRLYNCPETMIALKNLKAAYIDKLVSVRGTAVKVSTVRPLVVEMSFDCSKCKQTIMRIFPDGKYSPPSTCNLNGCKSKIFNPLRSTAQTIDFQKIRVQELLKPEDHEEGRVPRTVECELTQDLVDACIPGDVVTVTGIIRGINTYMDIGGGKSKNRNQGFYYLYIETVSIKNSKSQSIPDELQDSNPKARPTELFDLFSFSSKDLEFVVKFAQEHGSDLFRQILQSICPSIYGHELVKAGITLALFGGVRKHSTDQNKVPVRGDIHVVIVGDPGLGKSQLLQAAAAVSPRGIYVCGNATTKAGLTVAVVKDPMTSDYAFEAGAMVLADSGLCCIDEFDKMSSEHQALLEAMEQQCVSIAKAGLVASLSSRTSVLAAANPVGGHYNRAKTVNENLKMSAALLSRFDLIFILLDKPDEQLDKRVSEHIMSLHAGNGQHSLALKKHPPSDSRAAVSQNAEGVDLGVRSGSLSSRLRLDPQRDNDFVPLPGQLLRKYIAYARSFVFPRMTTPAAEILQKFYLKLRDHNTSADGTPITARQLESLVRLAEARARLDLRVEITAQDAMDVVEIMKESLYDKYVDEHGIVDFGRSGGMSQQKEAKRFLNALNKQSELEQKDCFSVSEIYSLADRISLKVPDIDSFIDNLNSIGYLLKKGPKTYQVLSSSYSRSQSFRTRG</sequence>
<dbReference type="InterPro" id="IPR031327">
    <property type="entry name" value="MCM"/>
</dbReference>
<dbReference type="GO" id="GO:0017116">
    <property type="term" value="F:single-stranded DNA helicase activity"/>
    <property type="evidence" value="ECO:0007669"/>
    <property type="project" value="TreeGrafter"/>
</dbReference>
<evidence type="ECO:0000256" key="3">
    <source>
        <dbReference type="ARBA" id="ARBA00012551"/>
    </source>
</evidence>
<dbReference type="GeneID" id="113860817"/>
<dbReference type="InterPro" id="IPR041562">
    <property type="entry name" value="MCM_lid"/>
</dbReference>
<dbReference type="Pfam" id="PF25051">
    <property type="entry name" value="WHD_MCM8"/>
    <property type="match status" value="1"/>
</dbReference>
<evidence type="ECO:0000256" key="7">
    <source>
        <dbReference type="ARBA" id="ARBA00022806"/>
    </source>
</evidence>
<dbReference type="SMART" id="SM00382">
    <property type="entry name" value="AAA"/>
    <property type="match status" value="1"/>
</dbReference>
<dbReference type="InterPro" id="IPR033762">
    <property type="entry name" value="MCM_OB"/>
</dbReference>
<dbReference type="GO" id="GO:0016787">
    <property type="term" value="F:hydrolase activity"/>
    <property type="evidence" value="ECO:0007669"/>
    <property type="project" value="UniProtKB-KW"/>
</dbReference>